<keyword evidence="2" id="KW-1185">Reference proteome</keyword>
<reference evidence="1" key="1">
    <citation type="submission" date="2023-04" db="EMBL/GenBank/DDBJ databases">
        <title>Draft Genome sequencing of Naganishia species isolated from polar environments using Oxford Nanopore Technology.</title>
        <authorList>
            <person name="Leo P."/>
            <person name="Venkateswaran K."/>
        </authorList>
    </citation>
    <scope>NUCLEOTIDE SEQUENCE</scope>
    <source>
        <strain evidence="1">MNA-CCFEE 5425</strain>
    </source>
</reference>
<comment type="caution">
    <text evidence="1">The sequence shown here is derived from an EMBL/GenBank/DDBJ whole genome shotgun (WGS) entry which is preliminary data.</text>
</comment>
<accession>A0ACC2X5M2</accession>
<dbReference type="Proteomes" id="UP001243375">
    <property type="component" value="Unassembled WGS sequence"/>
</dbReference>
<protein>
    <submittedName>
        <fullName evidence="1">Uncharacterized protein</fullName>
    </submittedName>
</protein>
<sequence>MYSLIFAVAALVVNALYMIPGFSVACFPSLCAWLTSFFTLISLVIDLVMFYIAKARIDKVPGASATIGLCVWLTLATWVVTGVLGCLVRITSCCSTRVKNDQEESRKRDASYKPMKQDTPPRDDGNYPDHIIERVNPKAGTKETEVAAQIARYGSHSDEDEEYKLDHYGSRQPGSLPYGTQQPIDGVGYGYGQRARTSEEYLLNPTGQPRQVTPPSGDRGYLPSSAAYPDPYAQETLAQNPYGNTPFLAGSSNNLAPGHPPQANDGQNRAMTPASTYAGSFVGVGSGRHEGMPLPAGMGVGVPEHVLMAGAVAGGAAYAGARQMRQGSGQQQPCEFVLLQLTRMDTYVSFELLTP</sequence>
<evidence type="ECO:0000313" key="2">
    <source>
        <dbReference type="Proteomes" id="UP001243375"/>
    </source>
</evidence>
<gene>
    <name evidence="1" type="ORF">QFC22_003704</name>
</gene>
<name>A0ACC2X5M2_9TREE</name>
<proteinExistence type="predicted"/>
<evidence type="ECO:0000313" key="1">
    <source>
        <dbReference type="EMBL" id="KAJ9119212.1"/>
    </source>
</evidence>
<organism evidence="1 2">
    <name type="scientific">Naganishia vaughanmartiniae</name>
    <dbReference type="NCBI Taxonomy" id="1424756"/>
    <lineage>
        <taxon>Eukaryota</taxon>
        <taxon>Fungi</taxon>
        <taxon>Dikarya</taxon>
        <taxon>Basidiomycota</taxon>
        <taxon>Agaricomycotina</taxon>
        <taxon>Tremellomycetes</taxon>
        <taxon>Filobasidiales</taxon>
        <taxon>Filobasidiaceae</taxon>
        <taxon>Naganishia</taxon>
    </lineage>
</organism>
<dbReference type="EMBL" id="JASBWU010000009">
    <property type="protein sequence ID" value="KAJ9119212.1"/>
    <property type="molecule type" value="Genomic_DNA"/>
</dbReference>